<reference evidence="4 5" key="1">
    <citation type="submission" date="2023-03" db="EMBL/GenBank/DDBJ databases">
        <title>Genome insight into feeding habits of ladybird beetles.</title>
        <authorList>
            <person name="Li H.-S."/>
            <person name="Huang Y.-H."/>
            <person name="Pang H."/>
        </authorList>
    </citation>
    <scope>NUCLEOTIDE SEQUENCE [LARGE SCALE GENOMIC DNA]</scope>
    <source>
        <strain evidence="4">SYSU_2023b</strain>
        <tissue evidence="4">Whole body</tissue>
    </source>
</reference>
<dbReference type="GO" id="GO:0042274">
    <property type="term" value="P:ribosomal small subunit biogenesis"/>
    <property type="evidence" value="ECO:0007669"/>
    <property type="project" value="InterPro"/>
</dbReference>
<comment type="caution">
    <text evidence="4">The sequence shown here is derived from an EMBL/GenBank/DDBJ whole genome shotgun (WGS) entry which is preliminary data.</text>
</comment>
<dbReference type="PANTHER" id="PTHR21531">
    <property type="entry name" value="LOW-TEMPERATURE VIABILITY PROTEIN LTV1-RELATED"/>
    <property type="match status" value="1"/>
</dbReference>
<protein>
    <recommendedName>
        <fullName evidence="2">Protein LTV1 homolog</fullName>
    </recommendedName>
</protein>
<keyword evidence="5" id="KW-1185">Reference proteome</keyword>
<evidence type="ECO:0000256" key="2">
    <source>
        <dbReference type="ARBA" id="ARBA00021561"/>
    </source>
</evidence>
<feature type="region of interest" description="Disordered" evidence="3">
    <location>
        <begin position="436"/>
        <end position="461"/>
    </location>
</feature>
<dbReference type="GO" id="GO:0030688">
    <property type="term" value="C:preribosome, small subunit precursor"/>
    <property type="evidence" value="ECO:0007669"/>
    <property type="project" value="TreeGrafter"/>
</dbReference>
<dbReference type="GO" id="GO:0005634">
    <property type="term" value="C:nucleus"/>
    <property type="evidence" value="ECO:0007669"/>
    <property type="project" value="TreeGrafter"/>
</dbReference>
<gene>
    <name evidence="4" type="ORF">WA026_011956</name>
</gene>
<dbReference type="PANTHER" id="PTHR21531:SF0">
    <property type="entry name" value="PROTEIN LTV1 HOMOLOG"/>
    <property type="match status" value="1"/>
</dbReference>
<accession>A0AAW1VC55</accession>
<dbReference type="AlphaFoldDB" id="A0AAW1VC55"/>
<dbReference type="Proteomes" id="UP001431783">
    <property type="component" value="Unassembled WGS sequence"/>
</dbReference>
<evidence type="ECO:0000256" key="3">
    <source>
        <dbReference type="SAM" id="MobiDB-lite"/>
    </source>
</evidence>
<name>A0AAW1VC55_9CUCU</name>
<feature type="compositionally biased region" description="Basic and acidic residues" evidence="3">
    <location>
        <begin position="436"/>
        <end position="451"/>
    </location>
</feature>
<dbReference type="GO" id="GO:0000056">
    <property type="term" value="P:ribosomal small subunit export from nucleus"/>
    <property type="evidence" value="ECO:0007669"/>
    <property type="project" value="TreeGrafter"/>
</dbReference>
<dbReference type="InterPro" id="IPR007307">
    <property type="entry name" value="Ltv1"/>
</dbReference>
<feature type="region of interest" description="Disordered" evidence="3">
    <location>
        <begin position="389"/>
        <end position="422"/>
    </location>
</feature>
<dbReference type="Pfam" id="PF04180">
    <property type="entry name" value="LTV"/>
    <property type="match status" value="2"/>
</dbReference>
<evidence type="ECO:0000313" key="4">
    <source>
        <dbReference type="EMBL" id="KAK9890586.1"/>
    </source>
</evidence>
<dbReference type="GO" id="GO:0005829">
    <property type="term" value="C:cytosol"/>
    <property type="evidence" value="ECO:0007669"/>
    <property type="project" value="TreeGrafter"/>
</dbReference>
<evidence type="ECO:0000256" key="1">
    <source>
        <dbReference type="ARBA" id="ARBA00009078"/>
    </source>
</evidence>
<organism evidence="4 5">
    <name type="scientific">Henosepilachna vigintioctopunctata</name>
    <dbReference type="NCBI Taxonomy" id="420089"/>
    <lineage>
        <taxon>Eukaryota</taxon>
        <taxon>Metazoa</taxon>
        <taxon>Ecdysozoa</taxon>
        <taxon>Arthropoda</taxon>
        <taxon>Hexapoda</taxon>
        <taxon>Insecta</taxon>
        <taxon>Pterygota</taxon>
        <taxon>Neoptera</taxon>
        <taxon>Endopterygota</taxon>
        <taxon>Coleoptera</taxon>
        <taxon>Polyphaga</taxon>
        <taxon>Cucujiformia</taxon>
        <taxon>Coccinelloidea</taxon>
        <taxon>Coccinellidae</taxon>
        <taxon>Epilachninae</taxon>
        <taxon>Epilachnini</taxon>
        <taxon>Henosepilachna</taxon>
    </lineage>
</organism>
<proteinExistence type="inferred from homology"/>
<comment type="similarity">
    <text evidence="1">Belongs to the LTV1 family.</text>
</comment>
<dbReference type="EMBL" id="JARQZJ010000126">
    <property type="protein sequence ID" value="KAK9890586.1"/>
    <property type="molecule type" value="Genomic_DNA"/>
</dbReference>
<sequence>MPKKFIEKKKVLYSTPLLHRSQQDPLIADESAPNRVLNPVKEEETAKERKKRIKEQQKYGIFFKDDVNYLQYLKDVNDHTLEWPANADEEIEAEIARRKAKLNLPVEVFPSEKEDDVGMLNRAMPVSGLELNLDSDIVAAMDEDFDFDDPNNQLEDNFIELANGEQINSKFEENEEDDYFSCSDYEEKSEDVDELESFPNFEKEELKSRFTDYPMSSSVLKRNEHLRLLDEKFEKCYRDFDDDKIGAPDSDGETNYTMSERDTARLLEMAKEYEKSLEKVHLPEKDEMCVAKTKELIANMSLSSEIESEEEDEYIEDLEKEDFHPTTSMDMKKYEPGLISMSSKNKIEVNKYTGVPKGVLGQDKLTFDAVNSLNEKCKDCDSKKLKSAPAKSVISHLSALSLRPKNETSDEKRERKKELKEYRRERVREKKLNKLAFKEETQRQKKNEFSNRRNVQGKRLL</sequence>
<evidence type="ECO:0000313" key="5">
    <source>
        <dbReference type="Proteomes" id="UP001431783"/>
    </source>
</evidence>
<feature type="compositionally biased region" description="Basic and acidic residues" evidence="3">
    <location>
        <begin position="404"/>
        <end position="422"/>
    </location>
</feature>